<organism evidence="1 2">
    <name type="scientific">Cryptotermes secundus</name>
    <dbReference type="NCBI Taxonomy" id="105785"/>
    <lineage>
        <taxon>Eukaryota</taxon>
        <taxon>Metazoa</taxon>
        <taxon>Ecdysozoa</taxon>
        <taxon>Arthropoda</taxon>
        <taxon>Hexapoda</taxon>
        <taxon>Insecta</taxon>
        <taxon>Pterygota</taxon>
        <taxon>Neoptera</taxon>
        <taxon>Polyneoptera</taxon>
        <taxon>Dictyoptera</taxon>
        <taxon>Blattodea</taxon>
        <taxon>Blattoidea</taxon>
        <taxon>Termitoidae</taxon>
        <taxon>Kalotermitidae</taxon>
        <taxon>Cryptotermitinae</taxon>
        <taxon>Cryptotermes</taxon>
    </lineage>
</organism>
<accession>A0A2J7PJM8</accession>
<comment type="caution">
    <text evidence="1">The sequence shown here is derived from an EMBL/GenBank/DDBJ whole genome shotgun (WGS) entry which is preliminary data.</text>
</comment>
<reference evidence="1 2" key="1">
    <citation type="submission" date="2017-12" db="EMBL/GenBank/DDBJ databases">
        <title>Hemimetabolous genomes reveal molecular basis of termite eusociality.</title>
        <authorList>
            <person name="Harrison M.C."/>
            <person name="Jongepier E."/>
            <person name="Robertson H.M."/>
            <person name="Arning N."/>
            <person name="Bitard-Feildel T."/>
            <person name="Chao H."/>
            <person name="Childers C.P."/>
            <person name="Dinh H."/>
            <person name="Doddapaneni H."/>
            <person name="Dugan S."/>
            <person name="Gowin J."/>
            <person name="Greiner C."/>
            <person name="Han Y."/>
            <person name="Hu H."/>
            <person name="Hughes D.S.T."/>
            <person name="Huylmans A.-K."/>
            <person name="Kemena C."/>
            <person name="Kremer L.P.M."/>
            <person name="Lee S.L."/>
            <person name="Lopez-Ezquerra A."/>
            <person name="Mallet L."/>
            <person name="Monroy-Kuhn J.M."/>
            <person name="Moser A."/>
            <person name="Murali S.C."/>
            <person name="Muzny D.M."/>
            <person name="Otani S."/>
            <person name="Piulachs M.-D."/>
            <person name="Poelchau M."/>
            <person name="Qu J."/>
            <person name="Schaub F."/>
            <person name="Wada-Katsumata A."/>
            <person name="Worley K.C."/>
            <person name="Xie Q."/>
            <person name="Ylla G."/>
            <person name="Poulsen M."/>
            <person name="Gibbs R.A."/>
            <person name="Schal C."/>
            <person name="Richards S."/>
            <person name="Belles X."/>
            <person name="Korb J."/>
            <person name="Bornberg-Bauer E."/>
        </authorList>
    </citation>
    <scope>NUCLEOTIDE SEQUENCE [LARGE SCALE GENOMIC DNA]</scope>
    <source>
        <tissue evidence="1">Whole body</tissue>
    </source>
</reference>
<name>A0A2J7PJM8_9NEOP</name>
<sequence>MAGLPFLSVPMPTIKLFLSVNSIKREVHIHFTQTQLIEKTRESLLATKASILYSALQLQSHVRHRKLG</sequence>
<dbReference type="EMBL" id="NEVH01024946">
    <property type="protein sequence ID" value="PNF16546.1"/>
    <property type="molecule type" value="Genomic_DNA"/>
</dbReference>
<evidence type="ECO:0000313" key="1">
    <source>
        <dbReference type="EMBL" id="PNF16546.1"/>
    </source>
</evidence>
<protein>
    <submittedName>
        <fullName evidence="1">Uncharacterized protein</fullName>
    </submittedName>
</protein>
<dbReference type="Proteomes" id="UP000235965">
    <property type="component" value="Unassembled WGS sequence"/>
</dbReference>
<keyword evidence="2" id="KW-1185">Reference proteome</keyword>
<dbReference type="AlphaFoldDB" id="A0A2J7PJM8"/>
<evidence type="ECO:0000313" key="2">
    <source>
        <dbReference type="Proteomes" id="UP000235965"/>
    </source>
</evidence>
<dbReference type="InParanoid" id="A0A2J7PJM8"/>
<gene>
    <name evidence="1" type="ORF">B7P43_G07180</name>
</gene>
<proteinExistence type="predicted"/>